<evidence type="ECO:0000256" key="2">
    <source>
        <dbReference type="SAM" id="Phobius"/>
    </source>
</evidence>
<dbReference type="AlphaFoldDB" id="Q2HS36"/>
<keyword evidence="2 4" id="KW-0812">Transmembrane</keyword>
<dbReference type="Proteomes" id="UP000265566">
    <property type="component" value="Chromosome 2"/>
</dbReference>
<reference evidence="3" key="1">
    <citation type="submission" date="2005-04" db="EMBL/GenBank/DDBJ databases">
        <authorList>
            <person name="Town C.D."/>
        </authorList>
    </citation>
    <scope>NUCLEOTIDE SEQUENCE</scope>
</reference>
<dbReference type="PANTHER" id="PTHR36735:SF1">
    <property type="entry name" value="TRANSMEMBRANE PROTEIN"/>
    <property type="match status" value="1"/>
</dbReference>
<reference evidence="4 8" key="3">
    <citation type="journal article" date="2011" name="Nature">
        <title>The Medicago genome provides insight into the evolution of rhizobial symbioses.</title>
        <authorList>
            <person name="Young N.D."/>
            <person name="Debelle F."/>
            <person name="Oldroyd G.E."/>
            <person name="Geurts R."/>
            <person name="Cannon S.B."/>
            <person name="Udvardi M.K."/>
            <person name="Benedito V.A."/>
            <person name="Mayer K.F."/>
            <person name="Gouzy J."/>
            <person name="Schoof H."/>
            <person name="Van de Peer Y."/>
            <person name="Proost S."/>
            <person name="Cook D.R."/>
            <person name="Meyers B.C."/>
            <person name="Spannagl M."/>
            <person name="Cheung F."/>
            <person name="De Mita S."/>
            <person name="Krishnakumar V."/>
            <person name="Gundlach H."/>
            <person name="Zhou S."/>
            <person name="Mudge J."/>
            <person name="Bharti A.K."/>
            <person name="Murray J.D."/>
            <person name="Naoumkina M.A."/>
            <person name="Rosen B."/>
            <person name="Silverstein K.A."/>
            <person name="Tang H."/>
            <person name="Rombauts S."/>
            <person name="Zhao P.X."/>
            <person name="Zhou P."/>
            <person name="Barbe V."/>
            <person name="Bardou P."/>
            <person name="Bechner M."/>
            <person name="Bellec A."/>
            <person name="Berger A."/>
            <person name="Berges H."/>
            <person name="Bidwell S."/>
            <person name="Bisseling T."/>
            <person name="Choisne N."/>
            <person name="Couloux A."/>
            <person name="Denny R."/>
            <person name="Deshpande S."/>
            <person name="Dai X."/>
            <person name="Doyle J.J."/>
            <person name="Dudez A.M."/>
            <person name="Farmer A.D."/>
            <person name="Fouteau S."/>
            <person name="Franken C."/>
            <person name="Gibelin C."/>
            <person name="Gish J."/>
            <person name="Goldstein S."/>
            <person name="Gonzalez A.J."/>
            <person name="Green P.J."/>
            <person name="Hallab A."/>
            <person name="Hartog M."/>
            <person name="Hua A."/>
            <person name="Humphray S.J."/>
            <person name="Jeong D.H."/>
            <person name="Jing Y."/>
            <person name="Jocker A."/>
            <person name="Kenton S.M."/>
            <person name="Kim D.J."/>
            <person name="Klee K."/>
            <person name="Lai H."/>
            <person name="Lang C."/>
            <person name="Lin S."/>
            <person name="Macmil S.L."/>
            <person name="Magdelenat G."/>
            <person name="Matthews L."/>
            <person name="McCorrison J."/>
            <person name="Monaghan E.L."/>
            <person name="Mun J.H."/>
            <person name="Najar F.Z."/>
            <person name="Nicholson C."/>
            <person name="Noirot C."/>
            <person name="O'Bleness M."/>
            <person name="Paule C.R."/>
            <person name="Poulain J."/>
            <person name="Prion F."/>
            <person name="Qin B."/>
            <person name="Qu C."/>
            <person name="Retzel E.F."/>
            <person name="Riddle C."/>
            <person name="Sallet E."/>
            <person name="Samain S."/>
            <person name="Samson N."/>
            <person name="Sanders I."/>
            <person name="Saurat O."/>
            <person name="Scarpelli C."/>
            <person name="Schiex T."/>
            <person name="Segurens B."/>
            <person name="Severin A.J."/>
            <person name="Sherrier D.J."/>
            <person name="Shi R."/>
            <person name="Sims S."/>
            <person name="Singer S.R."/>
            <person name="Sinharoy S."/>
            <person name="Sterck L."/>
            <person name="Viollet A."/>
            <person name="Wang B.B."/>
            <person name="Wang K."/>
            <person name="Wang M."/>
            <person name="Wang X."/>
            <person name="Warfsmann J."/>
            <person name="Weissenbach J."/>
            <person name="White D.D."/>
            <person name="White J.D."/>
            <person name="Wiley G.B."/>
            <person name="Wincker P."/>
            <person name="Xing Y."/>
            <person name="Yang L."/>
            <person name="Yao Z."/>
            <person name="Ying F."/>
            <person name="Zhai J."/>
            <person name="Zhou L."/>
            <person name="Zuber A."/>
            <person name="Denarie J."/>
            <person name="Dixon R.A."/>
            <person name="May G.D."/>
            <person name="Schwartz D.C."/>
            <person name="Rogers J."/>
            <person name="Quetier F."/>
            <person name="Town C.D."/>
            <person name="Roe B.A."/>
        </authorList>
    </citation>
    <scope>NUCLEOTIDE SEQUENCE [LARGE SCALE GENOMIC DNA]</scope>
    <source>
        <strain evidence="4">A17</strain>
        <strain evidence="7 8">cv. Jemalong A17</strain>
    </source>
</reference>
<accession>Q2HS36</accession>
<dbReference type="EMBL" id="PSQE01000002">
    <property type="protein sequence ID" value="RHN76118.1"/>
    <property type="molecule type" value="Genomic_DNA"/>
</dbReference>
<name>Q2HS36_MEDTR</name>
<keyword evidence="2" id="KW-1133">Transmembrane helix</keyword>
<evidence type="ECO:0000313" key="3">
    <source>
        <dbReference type="EMBL" id="ABD33135.1"/>
    </source>
</evidence>
<protein>
    <submittedName>
        <fullName evidence="3">80C09_19, related</fullName>
    </submittedName>
    <submittedName>
        <fullName evidence="4">Transmembrane protein, putative</fullName>
    </submittedName>
</protein>
<reference evidence="3" key="2">
    <citation type="submission" date="2007-03" db="EMBL/GenBank/DDBJ databases">
        <authorList>
            <consortium name="The International Medicago Genome Annotation Group"/>
        </authorList>
    </citation>
    <scope>NUCLEOTIDE SEQUENCE</scope>
</reference>
<sequence>MLDFIPNRSSCGWATSAMTTALFASSSPKIATFLSTSSSSSSLHFNTRFYSLPTTSSFSPIITTTTRKSIYFQRKSKLWPNPVAATAVEDAAIDASEQLASSTATDDGVSIIVSALFFIAFIGLSVITIGVIYLAVTDFLTKREKEKFEKEEAASGKKKRKRKVVRAGPKGFGQKIVQTEDDD</sequence>
<feature type="transmembrane region" description="Helical" evidence="2">
    <location>
        <begin position="111"/>
        <end position="136"/>
    </location>
</feature>
<evidence type="ECO:0000313" key="4">
    <source>
        <dbReference type="EMBL" id="AES67648.2"/>
    </source>
</evidence>
<dbReference type="KEGG" id="mtr:11427773"/>
<dbReference type="EMBL" id="AC157503">
    <property type="protein sequence ID" value="ABD33135.1"/>
    <property type="molecule type" value="Genomic_DNA"/>
</dbReference>
<reference evidence="6" key="7">
    <citation type="journal article" date="2018" name="Nat. Plants">
        <title>Whole-genome landscape of Medicago truncatula symbiotic genes.</title>
        <authorList>
            <person name="Pecrix Y."/>
            <person name="Gamas P."/>
            <person name="Carrere S."/>
        </authorList>
    </citation>
    <scope>NUCLEOTIDE SEQUENCE</scope>
    <source>
        <tissue evidence="6">Leaves</tissue>
    </source>
</reference>
<organism evidence="3">
    <name type="scientific">Medicago truncatula</name>
    <name type="common">Barrel medic</name>
    <name type="synonym">Medicago tribuloides</name>
    <dbReference type="NCBI Taxonomy" id="3880"/>
    <lineage>
        <taxon>Eukaryota</taxon>
        <taxon>Viridiplantae</taxon>
        <taxon>Streptophyta</taxon>
        <taxon>Embryophyta</taxon>
        <taxon>Tracheophyta</taxon>
        <taxon>Spermatophyta</taxon>
        <taxon>Magnoliopsida</taxon>
        <taxon>eudicotyledons</taxon>
        <taxon>Gunneridae</taxon>
        <taxon>Pentapetalae</taxon>
        <taxon>rosids</taxon>
        <taxon>fabids</taxon>
        <taxon>Fabales</taxon>
        <taxon>Fabaceae</taxon>
        <taxon>Papilionoideae</taxon>
        <taxon>50 kb inversion clade</taxon>
        <taxon>NPAAA clade</taxon>
        <taxon>Hologalegina</taxon>
        <taxon>IRL clade</taxon>
        <taxon>Trifolieae</taxon>
        <taxon>Medicago</taxon>
    </lineage>
</organism>
<dbReference type="EMBL" id="BT143387">
    <property type="protein sequence ID" value="AFK43181.1"/>
    <property type="molecule type" value="mRNA"/>
</dbReference>
<keyword evidence="8" id="KW-1185">Reference proteome</keyword>
<dbReference type="STRING" id="3880.Q2HS36"/>
<evidence type="ECO:0000313" key="6">
    <source>
        <dbReference type="EMBL" id="RHN76118.1"/>
    </source>
</evidence>
<evidence type="ECO:0000313" key="8">
    <source>
        <dbReference type="Proteomes" id="UP000002051"/>
    </source>
</evidence>
<gene>
    <name evidence="7" type="primary">11427773</name>
    <name evidence="4" type="ordered locus">MTR_2g097680</name>
    <name evidence="3" type="ORF">MtrDRAFT_AC157503g13v2</name>
    <name evidence="6" type="ORF">MtrunA17_Chr2g0328571</name>
</gene>
<accession>G7IRX5</accession>
<dbReference type="EnsemblPlants" id="AES67648">
    <property type="protein sequence ID" value="AES67648"/>
    <property type="gene ID" value="MTR_2g097680"/>
</dbReference>
<proteinExistence type="evidence at transcript level"/>
<dbReference type="Gramene" id="rna12398">
    <property type="protein sequence ID" value="RHN76118.1"/>
    <property type="gene ID" value="gene12398"/>
</dbReference>
<dbReference type="PaxDb" id="3880-AES67648"/>
<dbReference type="PANTHER" id="PTHR36735">
    <property type="entry name" value="TRANSMEMBRANE PROTEIN"/>
    <property type="match status" value="1"/>
</dbReference>
<dbReference type="EMBL" id="CM001218">
    <property type="protein sequence ID" value="AES67648.2"/>
    <property type="molecule type" value="Genomic_DNA"/>
</dbReference>
<keyword evidence="2" id="KW-0472">Membrane</keyword>
<reference evidence="5" key="4">
    <citation type="submission" date="2012-05" db="EMBL/GenBank/DDBJ databases">
        <authorList>
            <person name="Krishnakumar V."/>
            <person name="Cheung F."/>
            <person name="Xiao Y."/>
            <person name="Chan A."/>
            <person name="Moskal W.A."/>
            <person name="Town C.D."/>
        </authorList>
    </citation>
    <scope>NUCLEOTIDE SEQUENCE</scope>
</reference>
<feature type="compositionally biased region" description="Basic and acidic residues" evidence="1">
    <location>
        <begin position="145"/>
        <end position="155"/>
    </location>
</feature>
<feature type="compositionally biased region" description="Basic residues" evidence="1">
    <location>
        <begin position="156"/>
        <end position="165"/>
    </location>
</feature>
<dbReference type="eggNOG" id="ENOG502S1K9">
    <property type="taxonomic scope" value="Eukaryota"/>
</dbReference>
<dbReference type="ExpressionAtlas" id="Q2HS36">
    <property type="expression patterns" value="differential"/>
</dbReference>
<dbReference type="HOGENOM" id="CLU_132860_0_0_1"/>
<evidence type="ECO:0000256" key="1">
    <source>
        <dbReference type="SAM" id="MobiDB-lite"/>
    </source>
</evidence>
<dbReference type="Proteomes" id="UP000002051">
    <property type="component" value="Chromosome 2"/>
</dbReference>
<feature type="region of interest" description="Disordered" evidence="1">
    <location>
        <begin position="145"/>
        <end position="183"/>
    </location>
</feature>
<dbReference type="OrthoDB" id="1930702at2759"/>
<evidence type="ECO:0000313" key="5">
    <source>
        <dbReference type="EMBL" id="AFK43181.1"/>
    </source>
</evidence>
<reference evidence="7" key="6">
    <citation type="submission" date="2015-04" db="UniProtKB">
        <authorList>
            <consortium name="EnsemblPlants"/>
        </authorList>
    </citation>
    <scope>IDENTIFICATION</scope>
    <source>
        <strain evidence="7">cv. Jemalong A17</strain>
    </source>
</reference>
<evidence type="ECO:0000313" key="7">
    <source>
        <dbReference type="EnsemblPlants" id="AES67648"/>
    </source>
</evidence>
<reference evidence="4 8" key="5">
    <citation type="journal article" date="2014" name="BMC Genomics">
        <title>An improved genome release (version Mt4.0) for the model legume Medicago truncatula.</title>
        <authorList>
            <person name="Tang H."/>
            <person name="Krishnakumar V."/>
            <person name="Bidwell S."/>
            <person name="Rosen B."/>
            <person name="Chan A."/>
            <person name="Zhou S."/>
            <person name="Gentzbittel L."/>
            <person name="Childs K.L."/>
            <person name="Yandell M."/>
            <person name="Gundlach H."/>
            <person name="Mayer K.F."/>
            <person name="Schwartz D.C."/>
            <person name="Town C.D."/>
        </authorList>
    </citation>
    <scope>GENOME REANNOTATION</scope>
    <source>
        <strain evidence="7 8">cv. Jemalong A17</strain>
    </source>
</reference>
<accession>A0A0C3V8F5</accession>